<gene>
    <name evidence="2" type="ORF">GCM10009019_14190</name>
</gene>
<sequence>MIFVNQNENPVTIEAAVSNEAGETLVSMQLDVPVVEGHGRPNASIDNVFESDGQYTVSVDVTDGPSATETLEVTGTEDDSDSHQVYLDGDEIAFS</sequence>
<reference evidence="2 3" key="1">
    <citation type="journal article" date="2019" name="Int. J. Syst. Evol. Microbiol.">
        <title>The Global Catalogue of Microorganisms (GCM) 10K type strain sequencing project: providing services to taxonomists for standard genome sequencing and annotation.</title>
        <authorList>
            <consortium name="The Broad Institute Genomics Platform"/>
            <consortium name="The Broad Institute Genome Sequencing Center for Infectious Disease"/>
            <person name="Wu L."/>
            <person name="Ma J."/>
        </authorList>
    </citation>
    <scope>NUCLEOTIDE SEQUENCE [LARGE SCALE GENOMIC DNA]</scope>
    <source>
        <strain evidence="2 3">JCM 16327</strain>
    </source>
</reference>
<evidence type="ECO:0008006" key="4">
    <source>
        <dbReference type="Google" id="ProtNLM"/>
    </source>
</evidence>
<evidence type="ECO:0000256" key="1">
    <source>
        <dbReference type="SAM" id="MobiDB-lite"/>
    </source>
</evidence>
<feature type="region of interest" description="Disordered" evidence="1">
    <location>
        <begin position="71"/>
        <end position="95"/>
    </location>
</feature>
<protein>
    <recommendedName>
        <fullName evidence="4">CARDB domain-containing protein</fullName>
    </recommendedName>
</protein>
<accession>A0AAV3T061</accession>
<dbReference type="EMBL" id="BAAADU010000002">
    <property type="protein sequence ID" value="GAA0652210.1"/>
    <property type="molecule type" value="Genomic_DNA"/>
</dbReference>
<evidence type="ECO:0000313" key="3">
    <source>
        <dbReference type="Proteomes" id="UP001500194"/>
    </source>
</evidence>
<comment type="caution">
    <text evidence="2">The sequence shown here is derived from an EMBL/GenBank/DDBJ whole genome shotgun (WGS) entry which is preliminary data.</text>
</comment>
<proteinExistence type="predicted"/>
<evidence type="ECO:0000313" key="2">
    <source>
        <dbReference type="EMBL" id="GAA0652210.1"/>
    </source>
</evidence>
<organism evidence="2 3">
    <name type="scientific">Salarchaeum japonicum</name>
    <dbReference type="NCBI Taxonomy" id="555573"/>
    <lineage>
        <taxon>Archaea</taxon>
        <taxon>Methanobacteriati</taxon>
        <taxon>Methanobacteriota</taxon>
        <taxon>Stenosarchaea group</taxon>
        <taxon>Halobacteria</taxon>
        <taxon>Halobacteriales</taxon>
        <taxon>Halobacteriaceae</taxon>
    </lineage>
</organism>
<name>A0AAV3T061_9EURY</name>
<keyword evidence="3" id="KW-1185">Reference proteome</keyword>
<dbReference type="Proteomes" id="UP001500194">
    <property type="component" value="Unassembled WGS sequence"/>
</dbReference>
<dbReference type="AlphaFoldDB" id="A0AAV3T061"/>